<comment type="caution">
    <text evidence="5">The sequence shown here is derived from an EMBL/GenBank/DDBJ whole genome shotgun (WGS) entry which is preliminary data.</text>
</comment>
<dbReference type="InterPro" id="IPR002110">
    <property type="entry name" value="Ankyrin_rpt"/>
</dbReference>
<dbReference type="PANTHER" id="PTHR10039:SF16">
    <property type="entry name" value="GPI INOSITOL-DEACYLASE"/>
    <property type="match status" value="1"/>
</dbReference>
<evidence type="ECO:0000256" key="1">
    <source>
        <dbReference type="ARBA" id="ARBA00022737"/>
    </source>
</evidence>
<keyword evidence="1" id="KW-0677">Repeat</keyword>
<dbReference type="SUPFAM" id="SSF52540">
    <property type="entry name" value="P-loop containing nucleoside triphosphate hydrolases"/>
    <property type="match status" value="1"/>
</dbReference>
<name>A0ABR1IE87_9HYPO</name>
<dbReference type="InterPro" id="IPR036770">
    <property type="entry name" value="Ankyrin_rpt-contain_sf"/>
</dbReference>
<feature type="domain" description="Nephrocystin 3-like N-terminal" evidence="4">
    <location>
        <begin position="160"/>
        <end position="324"/>
    </location>
</feature>
<dbReference type="Pfam" id="PF12796">
    <property type="entry name" value="Ank_2"/>
    <property type="match status" value="1"/>
</dbReference>
<dbReference type="SUPFAM" id="SSF48403">
    <property type="entry name" value="Ankyrin repeat"/>
    <property type="match status" value="1"/>
</dbReference>
<sequence length="991" mass="110478">MDPLSRAASIAGLLSLAGQVISTGYKLCSKMSKNANDLKALINETAGFSGILLGVKSHLQSQPPVLADPDLMDKMLQDSKNYSRRTWSVAGQDVKGESLDDDVIANNLASLSQGQKRIEQAIGTLVDGEQLKQRERIIQWLGPVTDSEHEDLCKRRDSQSAEWILDRNEFTSWLSSGGSSVLWLNGIQGSGKSIIVSRIIEVIQETNLGPDSALAYHYCRFSNPSSLDPRRLVGFLIGQLLRQTSNPDIFMEPITKLYEEHQRKSTCPGLEDLQEIFMELSQYFDRLFLVFDGLDEVPDRWSILDFLENLSQTDGDFKALVASRVEMDLENAFSFYCTVTITPGDIRPDIERFVRKQLGRRRFRGSEVEDVVRELVTRADGMFLWVVCQVDHLFHVRTAITPSLLQALPRNLERTFEQTFLKLDAYDRVLAKRILQFVMLSSTPLDLSELVEGIAVSSRTASLDDVRRNKLANQNDVFEICGSLIRESQSTGKIELAHYSVYLFLRSLVEGNRENVLYLHEADSNIQLLSACARYLSMKDVITTGLPMEVESLEDDDMYFNPEMFANTPFLEHAASNWPVYVSRLNIRMLKAAWNSILLTFFKPGTGHFDFWAKTARYIHGEHKYPRGMTPLHATAVHGLSGLAKLLMKDDLLSTASWKPLWATTRSRTPLRLAIENGQDEMIDIFMISHYSQSTDKQGRTPLHVALESANELAVTQLISAGANVNLREKDGRKPIFIAIEHKWENLASLLSKRADPKITMPDGRGLLHLVAQTGSTLWTSSLIACHDGLVNAEDQRGWTPLLYAVDGGFGQEVPEPQFQSRRRKLKPAGTGHGGPRTSQASVVSVPSPIFLAVSNNFASGVELLLQHAGSYGEGEIGLLEKDGACLHEALYLPGTAILEMLLPVSTVLSILAVLPEMAAREDDSVLTAMRRTLGIDSVHNSLLPPTVSNREVNNRVANFLLNVWTPTSATLPKNILHLAARRPSEEGLRL</sequence>
<dbReference type="Gene3D" id="1.25.40.20">
    <property type="entry name" value="Ankyrin repeat-containing domain"/>
    <property type="match status" value="1"/>
</dbReference>
<keyword evidence="2" id="KW-0040">ANK repeat</keyword>
<accession>A0ABR1IE87</accession>
<evidence type="ECO:0000313" key="5">
    <source>
        <dbReference type="EMBL" id="KAK7431918.1"/>
    </source>
</evidence>
<dbReference type="EMBL" id="JAZAVK010000008">
    <property type="protein sequence ID" value="KAK7431918.1"/>
    <property type="molecule type" value="Genomic_DNA"/>
</dbReference>
<protein>
    <recommendedName>
        <fullName evidence="4">Nephrocystin 3-like N-terminal domain-containing protein</fullName>
    </recommendedName>
</protein>
<gene>
    <name evidence="5" type="ORF">QQZ08_001537</name>
</gene>
<evidence type="ECO:0000313" key="6">
    <source>
        <dbReference type="Proteomes" id="UP001498421"/>
    </source>
</evidence>
<evidence type="ECO:0000259" key="4">
    <source>
        <dbReference type="Pfam" id="PF24883"/>
    </source>
</evidence>
<dbReference type="InterPro" id="IPR056884">
    <property type="entry name" value="NPHP3-like_N"/>
</dbReference>
<dbReference type="PANTHER" id="PTHR10039">
    <property type="entry name" value="AMELOGENIN"/>
    <property type="match status" value="1"/>
</dbReference>
<organism evidence="5 6">
    <name type="scientific">Neonectria magnoliae</name>
    <dbReference type="NCBI Taxonomy" id="2732573"/>
    <lineage>
        <taxon>Eukaryota</taxon>
        <taxon>Fungi</taxon>
        <taxon>Dikarya</taxon>
        <taxon>Ascomycota</taxon>
        <taxon>Pezizomycotina</taxon>
        <taxon>Sordariomycetes</taxon>
        <taxon>Hypocreomycetidae</taxon>
        <taxon>Hypocreales</taxon>
        <taxon>Nectriaceae</taxon>
        <taxon>Neonectria</taxon>
    </lineage>
</organism>
<proteinExistence type="predicted"/>
<dbReference type="Proteomes" id="UP001498421">
    <property type="component" value="Unassembled WGS sequence"/>
</dbReference>
<evidence type="ECO:0000256" key="3">
    <source>
        <dbReference type="SAM" id="MobiDB-lite"/>
    </source>
</evidence>
<dbReference type="InterPro" id="IPR027417">
    <property type="entry name" value="P-loop_NTPase"/>
</dbReference>
<dbReference type="PROSITE" id="PS50297">
    <property type="entry name" value="ANK_REP_REGION"/>
    <property type="match status" value="1"/>
</dbReference>
<reference evidence="5 6" key="1">
    <citation type="journal article" date="2025" name="Microbiol. Resour. Announc.">
        <title>Draft genome sequences for Neonectria magnoliae and Neonectria punicea, canker pathogens of Liriodendron tulipifera and Acer saccharum in West Virginia.</title>
        <authorList>
            <person name="Petronek H.M."/>
            <person name="Kasson M.T."/>
            <person name="Metheny A.M."/>
            <person name="Stauder C.M."/>
            <person name="Lovett B."/>
            <person name="Lynch S.C."/>
            <person name="Garnas J.R."/>
            <person name="Kasson L.R."/>
            <person name="Stajich J.E."/>
        </authorList>
    </citation>
    <scope>NUCLEOTIDE SEQUENCE [LARGE SCALE GENOMIC DNA]</scope>
    <source>
        <strain evidence="5 6">NRRL 64651</strain>
    </source>
</reference>
<evidence type="ECO:0000256" key="2">
    <source>
        <dbReference type="PROSITE-ProRule" id="PRU00023"/>
    </source>
</evidence>
<dbReference type="Gene3D" id="3.40.50.300">
    <property type="entry name" value="P-loop containing nucleotide triphosphate hydrolases"/>
    <property type="match status" value="1"/>
</dbReference>
<dbReference type="Pfam" id="PF24883">
    <property type="entry name" value="NPHP3_N"/>
    <property type="match status" value="1"/>
</dbReference>
<dbReference type="SMART" id="SM00248">
    <property type="entry name" value="ANK"/>
    <property type="match status" value="5"/>
</dbReference>
<keyword evidence="6" id="KW-1185">Reference proteome</keyword>
<feature type="region of interest" description="Disordered" evidence="3">
    <location>
        <begin position="817"/>
        <end position="841"/>
    </location>
</feature>
<feature type="repeat" description="ANK" evidence="2">
    <location>
        <begin position="698"/>
        <end position="730"/>
    </location>
</feature>
<dbReference type="PROSITE" id="PS50088">
    <property type="entry name" value="ANK_REPEAT"/>
    <property type="match status" value="1"/>
</dbReference>